<comment type="caution">
    <text evidence="1">The sequence shown here is derived from an EMBL/GenBank/DDBJ whole genome shotgun (WGS) entry which is preliminary data.</text>
</comment>
<dbReference type="Proteomes" id="UP000530403">
    <property type="component" value="Unassembled WGS sequence"/>
</dbReference>
<dbReference type="RefSeq" id="WP_173313183.1">
    <property type="nucleotide sequence ID" value="NZ_BAAAUE010000007.1"/>
</dbReference>
<keyword evidence="2" id="KW-0032">Aminotransferase</keyword>
<gene>
    <name evidence="2" type="ORF">HEB29_001765</name>
    <name evidence="1" type="ORF">Sfulv_18680</name>
</gene>
<dbReference type="AlphaFoldDB" id="A0A7J0C4N2"/>
<reference evidence="2 4" key="2">
    <citation type="submission" date="2020-07" db="EMBL/GenBank/DDBJ databases">
        <title>Sequencing the genomes of 1000 actinobacteria strains.</title>
        <authorList>
            <person name="Klenk H.-P."/>
        </authorList>
    </citation>
    <scope>NUCLEOTIDE SEQUENCE [LARGE SCALE GENOMIC DNA]</scope>
    <source>
        <strain evidence="2 4">DSM 41455</strain>
    </source>
</reference>
<evidence type="ECO:0000313" key="3">
    <source>
        <dbReference type="Proteomes" id="UP000498980"/>
    </source>
</evidence>
<keyword evidence="2" id="KW-0456">Lyase</keyword>
<evidence type="ECO:0000313" key="2">
    <source>
        <dbReference type="EMBL" id="NYE40754.1"/>
    </source>
</evidence>
<reference evidence="1 3" key="1">
    <citation type="submission" date="2020-05" db="EMBL/GenBank/DDBJ databases">
        <title>Whole genome shotgun sequence of Streptomyces fulvorobeus NBRC 15897.</title>
        <authorList>
            <person name="Komaki H."/>
            <person name="Tamura T."/>
        </authorList>
    </citation>
    <scope>NUCLEOTIDE SEQUENCE [LARGE SCALE GENOMIC DNA]</scope>
    <source>
        <strain evidence="1 3">NBRC 15897</strain>
    </source>
</reference>
<proteinExistence type="predicted"/>
<name>A0A7J0C4N2_9ACTN</name>
<dbReference type="Gene3D" id="3.20.10.10">
    <property type="entry name" value="D-amino Acid Aminotransferase, subunit A, domain 2"/>
    <property type="match status" value="1"/>
</dbReference>
<dbReference type="InterPro" id="IPR001544">
    <property type="entry name" value="Aminotrans_IV"/>
</dbReference>
<dbReference type="Pfam" id="PF01063">
    <property type="entry name" value="Aminotran_4"/>
    <property type="match status" value="1"/>
</dbReference>
<accession>A0A7J0C4N2</accession>
<dbReference type="EMBL" id="JACCCF010000001">
    <property type="protein sequence ID" value="NYE40754.1"/>
    <property type="molecule type" value="Genomic_DNA"/>
</dbReference>
<dbReference type="NCBIfam" id="NF006734">
    <property type="entry name" value="PRK09266.1"/>
    <property type="match status" value="1"/>
</dbReference>
<keyword evidence="3" id="KW-1185">Reference proteome</keyword>
<dbReference type="GO" id="GO:0016829">
    <property type="term" value="F:lyase activity"/>
    <property type="evidence" value="ECO:0007669"/>
    <property type="project" value="UniProtKB-KW"/>
</dbReference>
<dbReference type="GO" id="GO:0008483">
    <property type="term" value="F:transaminase activity"/>
    <property type="evidence" value="ECO:0007669"/>
    <property type="project" value="UniProtKB-KW"/>
</dbReference>
<keyword evidence="2" id="KW-0808">Transferase</keyword>
<evidence type="ECO:0000313" key="4">
    <source>
        <dbReference type="Proteomes" id="UP000530403"/>
    </source>
</evidence>
<dbReference type="InterPro" id="IPR036038">
    <property type="entry name" value="Aminotransferase-like"/>
</dbReference>
<dbReference type="Proteomes" id="UP000498980">
    <property type="component" value="Unassembled WGS sequence"/>
</dbReference>
<organism evidence="1 3">
    <name type="scientific">Streptomyces fulvorobeus</name>
    <dbReference type="NCBI Taxonomy" id="284028"/>
    <lineage>
        <taxon>Bacteria</taxon>
        <taxon>Bacillati</taxon>
        <taxon>Actinomycetota</taxon>
        <taxon>Actinomycetes</taxon>
        <taxon>Kitasatosporales</taxon>
        <taxon>Streptomycetaceae</taxon>
        <taxon>Streptomyces</taxon>
    </lineage>
</organism>
<evidence type="ECO:0000313" key="1">
    <source>
        <dbReference type="EMBL" id="GFM97057.1"/>
    </source>
</evidence>
<dbReference type="SUPFAM" id="SSF56752">
    <property type="entry name" value="D-aminoacid aminotransferase-like PLP-dependent enzymes"/>
    <property type="match status" value="1"/>
</dbReference>
<protein>
    <submittedName>
        <fullName evidence="2">Branched-subunit amino acid aminotransferase/4-amino-4-deoxychorismate lyase</fullName>
    </submittedName>
</protein>
<sequence length="263" mass="27926">MTTAARSPYAEVDGHPATEDDLRVAAFFPYGHFTAMQIRGAGVRGLDLHLGRLDAGNRELFGLPLDGERVRGLIAHALEGAGVLDGSVRVHGLLPPGGTETTVLVTVREPVVTAAAPQSLMSVPYTRVVPHIKRPGEFGQTYFGRLARQSGFDDALLTAPGGVVAEGAVTNIGLWDGTSVIWPDAPALTGITMTLLEQGLGRAGSVRRPVTLEDLGGYRSAFVTNSQGIAAVHRIDDVSFEVDEELMGRLGKVYGDVTWDSVR</sequence>
<dbReference type="EMBL" id="BLWC01000001">
    <property type="protein sequence ID" value="GFM97057.1"/>
    <property type="molecule type" value="Genomic_DNA"/>
</dbReference>
<dbReference type="InterPro" id="IPR043132">
    <property type="entry name" value="BCAT-like_C"/>
</dbReference>